<gene>
    <name evidence="1" type="ORF">EM932_09980</name>
</gene>
<name>A0A4S1DXF2_9FLAO</name>
<proteinExistence type="predicted"/>
<comment type="caution">
    <text evidence="1">The sequence shown here is derived from an EMBL/GenBank/DDBJ whole genome shotgun (WGS) entry which is preliminary data.</text>
</comment>
<dbReference type="OrthoDB" id="7342920at2"/>
<keyword evidence="2" id="KW-1185">Reference proteome</keyword>
<organism evidence="1 2">
    <name type="scientific">Flavivirga rizhaonensis</name>
    <dbReference type="NCBI Taxonomy" id="2559571"/>
    <lineage>
        <taxon>Bacteria</taxon>
        <taxon>Pseudomonadati</taxon>
        <taxon>Bacteroidota</taxon>
        <taxon>Flavobacteriia</taxon>
        <taxon>Flavobacteriales</taxon>
        <taxon>Flavobacteriaceae</taxon>
        <taxon>Flavivirga</taxon>
    </lineage>
</organism>
<dbReference type="SUPFAM" id="SSF82185">
    <property type="entry name" value="Histone H3 K4-specific methyltransferase SET7/9 N-terminal domain"/>
    <property type="match status" value="2"/>
</dbReference>
<evidence type="ECO:0000313" key="2">
    <source>
        <dbReference type="Proteomes" id="UP000307602"/>
    </source>
</evidence>
<dbReference type="Gene3D" id="3.90.930.1">
    <property type="match status" value="1"/>
</dbReference>
<dbReference type="EMBL" id="SRSO01000011">
    <property type="protein sequence ID" value="TGV02749.1"/>
    <property type="molecule type" value="Genomic_DNA"/>
</dbReference>
<dbReference type="AlphaFoldDB" id="A0A4S1DXF2"/>
<sequence>MRFLKMMMINKGVILLSKYNDWFKIKFMKNIFSLTAILFVTISSAQREKKEYYDTGELKSIIEYSDNGFPGDSKYYYKNGNLEKSGRLRGKYTLVGAKTYISGEWKYYHENGKLSAVGYFDENEKTGEWKEYNKNGLLIGSFNFDNNQRKTYYESGQVRQEGSLINNKPHGECYVYYENGKLYAIQNFNNGKRNGLWKEYYENGNLKNEYNFESDKLDGLWTTYYEDGKLFTKREYAKDKLMNVLKLLNKNGGSLNIGTFRNGNGLLNVYTPEGKLEEQVKVKDGVFIQN</sequence>
<protein>
    <submittedName>
        <fullName evidence="1">Toxin-antitoxin system YwqK family antitoxin</fullName>
    </submittedName>
</protein>
<dbReference type="Pfam" id="PF07661">
    <property type="entry name" value="MORN_2"/>
    <property type="match status" value="7"/>
</dbReference>
<dbReference type="InterPro" id="IPR011652">
    <property type="entry name" value="MORN_2"/>
</dbReference>
<reference evidence="1 2" key="1">
    <citation type="submission" date="2019-04" db="EMBL/GenBank/DDBJ databases">
        <authorList>
            <person name="Liu A."/>
        </authorList>
    </citation>
    <scope>NUCLEOTIDE SEQUENCE [LARGE SCALE GENOMIC DNA]</scope>
    <source>
        <strain evidence="1 2">RZ03</strain>
    </source>
</reference>
<dbReference type="Proteomes" id="UP000307602">
    <property type="component" value="Unassembled WGS sequence"/>
</dbReference>
<evidence type="ECO:0000313" key="1">
    <source>
        <dbReference type="EMBL" id="TGV02749.1"/>
    </source>
</evidence>
<dbReference type="PANTHER" id="PTHR33706:SF1">
    <property type="entry name" value="TPR REPEAT PROTEIN"/>
    <property type="match status" value="1"/>
</dbReference>
<accession>A0A4S1DXF2</accession>
<dbReference type="PANTHER" id="PTHR33706">
    <property type="entry name" value="MORN VARIANT REPEAT PROTEIN"/>
    <property type="match status" value="1"/>
</dbReference>
<dbReference type="Gene3D" id="2.20.110.10">
    <property type="entry name" value="Histone H3 K4-specific methyltransferase SET7/9 N-terminal domain"/>
    <property type="match status" value="1"/>
</dbReference>